<dbReference type="Ensembl" id="ENSSTUT00000055143.1">
    <property type="protein sequence ID" value="ENSSTUP00000052739.1"/>
    <property type="gene ID" value="ENSSTUG00000022311.1"/>
</dbReference>
<evidence type="ECO:0000259" key="10">
    <source>
        <dbReference type="Pfam" id="PF05699"/>
    </source>
</evidence>
<dbReference type="Pfam" id="PF05699">
    <property type="entry name" value="Dimer_Tnp_hAT"/>
    <property type="match status" value="1"/>
</dbReference>
<keyword evidence="8" id="KW-0539">Nucleus</keyword>
<organism evidence="11 12">
    <name type="scientific">Salmo trutta</name>
    <name type="common">Brown trout</name>
    <dbReference type="NCBI Taxonomy" id="8032"/>
    <lineage>
        <taxon>Eukaryota</taxon>
        <taxon>Metazoa</taxon>
        <taxon>Chordata</taxon>
        <taxon>Craniata</taxon>
        <taxon>Vertebrata</taxon>
        <taxon>Euteleostomi</taxon>
        <taxon>Actinopterygii</taxon>
        <taxon>Neopterygii</taxon>
        <taxon>Teleostei</taxon>
        <taxon>Protacanthopterygii</taxon>
        <taxon>Salmoniformes</taxon>
        <taxon>Salmonidae</taxon>
        <taxon>Salmoninae</taxon>
        <taxon>Salmo</taxon>
    </lineage>
</organism>
<dbReference type="GeneTree" id="ENSGT00940000158431"/>
<evidence type="ECO:0000256" key="6">
    <source>
        <dbReference type="ARBA" id="ARBA00023125"/>
    </source>
</evidence>
<dbReference type="GO" id="GO:0005634">
    <property type="term" value="C:nucleus"/>
    <property type="evidence" value="ECO:0007669"/>
    <property type="project" value="UniProtKB-SubCell"/>
</dbReference>
<feature type="domain" description="HAT C-terminal dimerisation" evidence="10">
    <location>
        <begin position="549"/>
        <end position="612"/>
    </location>
</feature>
<evidence type="ECO:0000256" key="8">
    <source>
        <dbReference type="ARBA" id="ARBA00023242"/>
    </source>
</evidence>
<dbReference type="InterPro" id="IPR012337">
    <property type="entry name" value="RNaseH-like_sf"/>
</dbReference>
<dbReference type="GO" id="GO:0046983">
    <property type="term" value="F:protein dimerization activity"/>
    <property type="evidence" value="ECO:0007669"/>
    <property type="project" value="InterPro"/>
</dbReference>
<dbReference type="AlphaFoldDB" id="A0A673ZZH4"/>
<dbReference type="GO" id="GO:0008270">
    <property type="term" value="F:zinc ion binding"/>
    <property type="evidence" value="ECO:0007669"/>
    <property type="project" value="UniProtKB-KW"/>
</dbReference>
<keyword evidence="6" id="KW-0238">DNA-binding</keyword>
<protein>
    <submittedName>
        <fullName evidence="11">Uncharacterized LOC115161945</fullName>
    </submittedName>
</protein>
<dbReference type="PANTHER" id="PTHR46481">
    <property type="entry name" value="ZINC FINGER BED DOMAIN-CONTAINING PROTEIN 4"/>
    <property type="match status" value="1"/>
</dbReference>
<name>A0A673ZZH4_SALTR</name>
<evidence type="ECO:0000256" key="1">
    <source>
        <dbReference type="ARBA" id="ARBA00004123"/>
    </source>
</evidence>
<sequence length="616" mass="69780">MIPKVIIFGYTDYAVVNKKRIATCKTCGKKITDGGATTSNFVRHLKLHKERQIVLLPRSIIFLLYAYRFEQYQMNKSATSESQQSPISQLMETRVGRYSTNHPQQKAINNAILSDLVIDCNLPLSIVENNSFRHFLSVVDSKYSPVCRRTLTSKVENLATERRSKLKTQLSNTDHVSVTVDIWSDRKMRGFLGVTVHCMEKDGERLQLKSNLLACDRFKGPHMAERICEQFEAICGEYSIKDKLDYIISDNATNMRKAFTVCFPIEQEDEVHDEDHLDDPELWNDLTLEDQQTVDAAIAKKQRLQCFAHTLQLVVGDGLKETKVMTPSLSKLSKISSLLHTNTTFKEVFEAEFGERGIPVAVNTRWNSTLRQVKAVIQCDHRKLSHVLEKAGHKELLFTVREWNKLKELVDILKPFGEATDMTQGEKIVTISSVVPSVLSLNHHLEQRKPQVHFLNGITAPFSDPVYLKAAALDPAFSLMWVEHHVLVKEELKEEVVQTMPLVDEKEREDHSLGQEDGLFAAYCKRQKKAVGTTPALQLSHYLDICEGQNALLFWAMNRKALPSLSRVAIRVLAVPASSAPVESVFSHGGIILRPHRAQMTDRLLSNLVFCKCNAS</sequence>
<keyword evidence="5" id="KW-0805">Transcription regulation</keyword>
<keyword evidence="4" id="KW-0862">Zinc</keyword>
<keyword evidence="7" id="KW-0804">Transcription</keyword>
<evidence type="ECO:0000256" key="7">
    <source>
        <dbReference type="ARBA" id="ARBA00023163"/>
    </source>
</evidence>
<dbReference type="PANTHER" id="PTHR46481:SF10">
    <property type="entry name" value="ZINC FINGER BED DOMAIN-CONTAINING PROTEIN 39"/>
    <property type="match status" value="1"/>
</dbReference>
<dbReference type="InterPro" id="IPR052035">
    <property type="entry name" value="ZnF_BED_domain_contain"/>
</dbReference>
<dbReference type="InterPro" id="IPR003656">
    <property type="entry name" value="Znf_BED"/>
</dbReference>
<keyword evidence="12" id="KW-1185">Reference proteome</keyword>
<keyword evidence="2" id="KW-0479">Metal-binding</keyword>
<dbReference type="Proteomes" id="UP000472277">
    <property type="component" value="Chromosome 25"/>
</dbReference>
<dbReference type="OMA" id="INVKMAQ"/>
<evidence type="ECO:0000313" key="12">
    <source>
        <dbReference type="Proteomes" id="UP000472277"/>
    </source>
</evidence>
<comment type="subcellular location">
    <subcellularLocation>
        <location evidence="1">Nucleus</location>
    </subcellularLocation>
</comment>
<dbReference type="InParanoid" id="A0A673ZZH4"/>
<dbReference type="Pfam" id="PF02892">
    <property type="entry name" value="zf-BED"/>
    <property type="match status" value="1"/>
</dbReference>
<evidence type="ECO:0000259" key="9">
    <source>
        <dbReference type="Pfam" id="PF02892"/>
    </source>
</evidence>
<reference evidence="11" key="1">
    <citation type="submission" date="2025-08" db="UniProtKB">
        <authorList>
            <consortium name="Ensembl"/>
        </authorList>
    </citation>
    <scope>IDENTIFICATION</scope>
</reference>
<gene>
    <name evidence="11" type="primary">LOC115161945</name>
</gene>
<evidence type="ECO:0000256" key="5">
    <source>
        <dbReference type="ARBA" id="ARBA00023015"/>
    </source>
</evidence>
<evidence type="ECO:0000313" key="11">
    <source>
        <dbReference type="Ensembl" id="ENSSTUP00000052739.1"/>
    </source>
</evidence>
<evidence type="ECO:0000256" key="2">
    <source>
        <dbReference type="ARBA" id="ARBA00022723"/>
    </source>
</evidence>
<keyword evidence="3" id="KW-0863">Zinc-finger</keyword>
<reference evidence="11" key="2">
    <citation type="submission" date="2025-09" db="UniProtKB">
        <authorList>
            <consortium name="Ensembl"/>
        </authorList>
    </citation>
    <scope>IDENTIFICATION</scope>
</reference>
<proteinExistence type="predicted"/>
<feature type="domain" description="BED-type" evidence="9">
    <location>
        <begin position="18"/>
        <end position="46"/>
    </location>
</feature>
<dbReference type="InterPro" id="IPR008906">
    <property type="entry name" value="HATC_C_dom"/>
</dbReference>
<dbReference type="GO" id="GO:0003677">
    <property type="term" value="F:DNA binding"/>
    <property type="evidence" value="ECO:0007669"/>
    <property type="project" value="UniProtKB-KW"/>
</dbReference>
<evidence type="ECO:0000256" key="4">
    <source>
        <dbReference type="ARBA" id="ARBA00022833"/>
    </source>
</evidence>
<accession>A0A673ZZH4</accession>
<dbReference type="SUPFAM" id="SSF53098">
    <property type="entry name" value="Ribonuclease H-like"/>
    <property type="match status" value="1"/>
</dbReference>
<evidence type="ECO:0000256" key="3">
    <source>
        <dbReference type="ARBA" id="ARBA00022771"/>
    </source>
</evidence>